<dbReference type="AlphaFoldDB" id="A7T0D8"/>
<sequence length="76" mass="8643">KFIKLAASPLSGPFTELYNESIMTGTVPDIFKFFRVTPMFKSGDPCEPGNYRPIAILSSFSKILEKLVYDQLIFYL</sequence>
<feature type="non-terminal residue" evidence="1">
    <location>
        <position position="76"/>
    </location>
</feature>
<accession>A7T0D8</accession>
<evidence type="ECO:0000313" key="2">
    <source>
        <dbReference type="Proteomes" id="UP000001593"/>
    </source>
</evidence>
<evidence type="ECO:0000313" key="1">
    <source>
        <dbReference type="EMBL" id="EDO30593.1"/>
    </source>
</evidence>
<dbReference type="STRING" id="45351.A7T0D8"/>
<dbReference type="PANTHER" id="PTHR47510:SF3">
    <property type="entry name" value="ENDO_EXONUCLEASE_PHOSPHATASE DOMAIN-CONTAINING PROTEIN"/>
    <property type="match status" value="1"/>
</dbReference>
<dbReference type="eggNOG" id="KOG1075">
    <property type="taxonomic scope" value="Eukaryota"/>
</dbReference>
<dbReference type="InParanoid" id="A7T0D8"/>
<gene>
    <name evidence="1" type="ORF">NEMVEDRAFT_v1g140231</name>
</gene>
<keyword evidence="2" id="KW-1185">Reference proteome</keyword>
<name>A7T0D8_NEMVE</name>
<dbReference type="HOGENOM" id="CLU_118269_2_1_1"/>
<dbReference type="PANTHER" id="PTHR47510">
    <property type="entry name" value="REVERSE TRANSCRIPTASE DOMAIN-CONTAINING PROTEIN"/>
    <property type="match status" value="1"/>
</dbReference>
<feature type="non-terminal residue" evidence="1">
    <location>
        <position position="1"/>
    </location>
</feature>
<dbReference type="PhylomeDB" id="A7T0D8"/>
<protein>
    <submittedName>
        <fullName evidence="1">Uncharacterized protein</fullName>
    </submittedName>
</protein>
<reference evidence="1 2" key="1">
    <citation type="journal article" date="2007" name="Science">
        <title>Sea anemone genome reveals ancestral eumetazoan gene repertoire and genomic organization.</title>
        <authorList>
            <person name="Putnam N.H."/>
            <person name="Srivastava M."/>
            <person name="Hellsten U."/>
            <person name="Dirks B."/>
            <person name="Chapman J."/>
            <person name="Salamov A."/>
            <person name="Terry A."/>
            <person name="Shapiro H."/>
            <person name="Lindquist E."/>
            <person name="Kapitonov V.V."/>
            <person name="Jurka J."/>
            <person name="Genikhovich G."/>
            <person name="Grigoriev I.V."/>
            <person name="Lucas S.M."/>
            <person name="Steele R.E."/>
            <person name="Finnerty J.R."/>
            <person name="Technau U."/>
            <person name="Martindale M.Q."/>
            <person name="Rokhsar D.S."/>
        </authorList>
    </citation>
    <scope>NUCLEOTIDE SEQUENCE [LARGE SCALE GENOMIC DNA]</scope>
    <source>
        <strain evidence="2">CH2 X CH6</strain>
    </source>
</reference>
<dbReference type="OMA" id="LYNESIM"/>
<dbReference type="EMBL" id="DS470014">
    <property type="protein sequence ID" value="EDO30593.1"/>
    <property type="molecule type" value="Genomic_DNA"/>
</dbReference>
<organism evidence="1 2">
    <name type="scientific">Nematostella vectensis</name>
    <name type="common">Starlet sea anemone</name>
    <dbReference type="NCBI Taxonomy" id="45351"/>
    <lineage>
        <taxon>Eukaryota</taxon>
        <taxon>Metazoa</taxon>
        <taxon>Cnidaria</taxon>
        <taxon>Anthozoa</taxon>
        <taxon>Hexacorallia</taxon>
        <taxon>Actiniaria</taxon>
        <taxon>Edwardsiidae</taxon>
        <taxon>Nematostella</taxon>
    </lineage>
</organism>
<dbReference type="Proteomes" id="UP000001593">
    <property type="component" value="Unassembled WGS sequence"/>
</dbReference>
<proteinExistence type="predicted"/>